<dbReference type="InterPro" id="IPR013785">
    <property type="entry name" value="Aldolase_TIM"/>
</dbReference>
<gene>
    <name evidence="8" type="primary">hpnH</name>
    <name evidence="8" type="ORF">NRP21_22465</name>
</gene>
<evidence type="ECO:0000256" key="1">
    <source>
        <dbReference type="ARBA" id="ARBA00001966"/>
    </source>
</evidence>
<name>A0ABT1XBM3_9PROT</name>
<keyword evidence="9" id="KW-1185">Reference proteome</keyword>
<evidence type="ECO:0000256" key="5">
    <source>
        <dbReference type="ARBA" id="ARBA00023014"/>
    </source>
</evidence>
<accession>A0ABT1XBM3</accession>
<evidence type="ECO:0000256" key="3">
    <source>
        <dbReference type="ARBA" id="ARBA00022723"/>
    </source>
</evidence>
<dbReference type="InterPro" id="IPR058240">
    <property type="entry name" value="rSAM_sf"/>
</dbReference>
<dbReference type="Pfam" id="PF04055">
    <property type="entry name" value="Radical_SAM"/>
    <property type="match status" value="1"/>
</dbReference>
<dbReference type="Gene3D" id="3.20.20.70">
    <property type="entry name" value="Aldolase class I"/>
    <property type="match status" value="1"/>
</dbReference>
<evidence type="ECO:0000256" key="2">
    <source>
        <dbReference type="ARBA" id="ARBA00022691"/>
    </source>
</evidence>
<keyword evidence="4" id="KW-0408">Iron</keyword>
<dbReference type="PANTHER" id="PTHR11228:SF22">
    <property type="entry name" value="PEPTIDE BIOSYNTHESIS PROTEIN YYDG-RELATED"/>
    <property type="match status" value="1"/>
</dbReference>
<dbReference type="PROSITE" id="PS51918">
    <property type="entry name" value="RADICAL_SAM"/>
    <property type="match status" value="1"/>
</dbReference>
<dbReference type="CDD" id="cd01335">
    <property type="entry name" value="Radical_SAM"/>
    <property type="match status" value="1"/>
</dbReference>
<dbReference type="GO" id="GO:0016740">
    <property type="term" value="F:transferase activity"/>
    <property type="evidence" value="ECO:0007669"/>
    <property type="project" value="UniProtKB-KW"/>
</dbReference>
<dbReference type="SFLD" id="SFLDF00397">
    <property type="entry name" value="adenosyl-hopene_transferase"/>
    <property type="match status" value="1"/>
</dbReference>
<reference evidence="8 9" key="1">
    <citation type="submission" date="2022-06" db="EMBL/GenBank/DDBJ databases">
        <title>Roseomonas CN29.</title>
        <authorList>
            <person name="Cheng Y."/>
            <person name="He X."/>
        </authorList>
    </citation>
    <scope>NUCLEOTIDE SEQUENCE [LARGE SCALE GENOMIC DNA]</scope>
    <source>
        <strain evidence="8 9">CN29</strain>
    </source>
</reference>
<evidence type="ECO:0000256" key="6">
    <source>
        <dbReference type="SAM" id="MobiDB-lite"/>
    </source>
</evidence>
<feature type="region of interest" description="Disordered" evidence="6">
    <location>
        <begin position="372"/>
        <end position="404"/>
    </location>
</feature>
<keyword evidence="5" id="KW-0411">Iron-sulfur</keyword>
<keyword evidence="2" id="KW-0949">S-adenosyl-L-methionine</keyword>
<evidence type="ECO:0000256" key="4">
    <source>
        <dbReference type="ARBA" id="ARBA00023004"/>
    </source>
</evidence>
<dbReference type="InterPro" id="IPR050377">
    <property type="entry name" value="Radical_SAM_PqqE_MftC-like"/>
</dbReference>
<dbReference type="NCBIfam" id="TIGR03470">
    <property type="entry name" value="HpnH"/>
    <property type="match status" value="1"/>
</dbReference>
<dbReference type="Proteomes" id="UP001524642">
    <property type="component" value="Unassembled WGS sequence"/>
</dbReference>
<keyword evidence="3" id="KW-0479">Metal-binding</keyword>
<evidence type="ECO:0000259" key="7">
    <source>
        <dbReference type="PROSITE" id="PS51918"/>
    </source>
</evidence>
<dbReference type="RefSeq" id="WP_257718482.1">
    <property type="nucleotide sequence ID" value="NZ_JANJOU010000025.1"/>
</dbReference>
<comment type="cofactor">
    <cofactor evidence="1">
        <name>[4Fe-4S] cluster</name>
        <dbReference type="ChEBI" id="CHEBI:49883"/>
    </cofactor>
</comment>
<evidence type="ECO:0000313" key="9">
    <source>
        <dbReference type="Proteomes" id="UP001524642"/>
    </source>
</evidence>
<dbReference type="InterPro" id="IPR017833">
    <property type="entry name" value="Hopanoid_synth-assoc_rSAM_HpnH"/>
</dbReference>
<dbReference type="Pfam" id="PF11946">
    <property type="entry name" value="DUF3463"/>
    <property type="match status" value="1"/>
</dbReference>
<feature type="domain" description="Radical SAM core" evidence="7">
    <location>
        <begin position="20"/>
        <end position="230"/>
    </location>
</feature>
<comment type="caution">
    <text evidence="8">The sequence shown here is derived from an EMBL/GenBank/DDBJ whole genome shotgun (WGS) entry which is preliminary data.</text>
</comment>
<sequence>MGIPMLQAARIGAYLMKQQLSGRKRYPLVLMLEPLFRCNLACAGCGKIDYPNEILNQRLSYEQCMEAIDECGAPVVSIAGGEPLLHKDMPRIVQGYLERKKFVILCTNALLLAKKIDDYKPSPAFTWSIHLDGDQIMHDKSVCQDGVYEKAVEAIKLAKSKGFQVSINCTLFNDADPERTARFFDEVTAMGLNGITVSPGYAYERAPDQQHFLNRTKTKELFRGILSRGRGGKAWPFTQSRMFLNFLAGNEAYKCTPWGNPTRTVFGWQKPCYLLGEGYAKTFKELMDDTEWDKYGVGNYEKCADCMVHSGFEASAVKHMITNPIKALKVQVGGIRTTGAMAKDISLDNQRPADYVFSGHVEKKLAEIRATAPAKGAKHGPRVKITRSPGGAGEAGPESIVAAE</sequence>
<dbReference type="SFLD" id="SFLDS00029">
    <property type="entry name" value="Radical_SAM"/>
    <property type="match status" value="1"/>
</dbReference>
<dbReference type="SFLD" id="SFLDG01067">
    <property type="entry name" value="SPASM/twitch_domain_containing"/>
    <property type="match status" value="1"/>
</dbReference>
<keyword evidence="8" id="KW-0808">Transferase</keyword>
<dbReference type="InterPro" id="IPR022563">
    <property type="entry name" value="DUF3463"/>
</dbReference>
<dbReference type="InterPro" id="IPR007197">
    <property type="entry name" value="rSAM"/>
</dbReference>
<dbReference type="SUPFAM" id="SSF102114">
    <property type="entry name" value="Radical SAM enzymes"/>
    <property type="match status" value="1"/>
</dbReference>
<dbReference type="PANTHER" id="PTHR11228">
    <property type="entry name" value="RADICAL SAM DOMAIN PROTEIN"/>
    <property type="match status" value="1"/>
</dbReference>
<proteinExistence type="predicted"/>
<feature type="compositionally biased region" description="Basic residues" evidence="6">
    <location>
        <begin position="376"/>
        <end position="385"/>
    </location>
</feature>
<dbReference type="EMBL" id="JANJOU010000025">
    <property type="protein sequence ID" value="MCR0984828.1"/>
    <property type="molecule type" value="Genomic_DNA"/>
</dbReference>
<evidence type="ECO:0000313" key="8">
    <source>
        <dbReference type="EMBL" id="MCR0984828.1"/>
    </source>
</evidence>
<organism evidence="8 9">
    <name type="scientific">Roseomonas populi</name>
    <dbReference type="NCBI Taxonomy" id="3121582"/>
    <lineage>
        <taxon>Bacteria</taxon>
        <taxon>Pseudomonadati</taxon>
        <taxon>Pseudomonadota</taxon>
        <taxon>Alphaproteobacteria</taxon>
        <taxon>Acetobacterales</taxon>
        <taxon>Roseomonadaceae</taxon>
        <taxon>Roseomonas</taxon>
    </lineage>
</organism>
<protein>
    <submittedName>
        <fullName evidence="8">Adenosyl-hopene transferase HpnH</fullName>
    </submittedName>
</protein>